<keyword evidence="3 7" id="KW-0489">Methyltransferase</keyword>
<reference evidence="10" key="2">
    <citation type="submission" date="2025-09" db="UniProtKB">
        <authorList>
            <consortium name="Ensembl"/>
        </authorList>
    </citation>
    <scope>IDENTIFICATION</scope>
</reference>
<dbReference type="InterPro" id="IPR050600">
    <property type="entry name" value="SETD3_SETD6_MTase"/>
</dbReference>
<dbReference type="Gene3D" id="3.90.1420.10">
    <property type="entry name" value="Rubisco LSMT, substrate-binding domain"/>
    <property type="match status" value="1"/>
</dbReference>
<comment type="subcellular location">
    <subcellularLocation>
        <location evidence="1">Cytoplasm</location>
    </subcellularLocation>
</comment>
<evidence type="ECO:0000256" key="7">
    <source>
        <dbReference type="PROSITE-ProRule" id="PRU00898"/>
    </source>
</evidence>
<dbReference type="SUPFAM" id="SSF81822">
    <property type="entry name" value="RuBisCo LSMT C-terminal, substrate-binding domain"/>
    <property type="match status" value="1"/>
</dbReference>
<comment type="similarity">
    <text evidence="7">Belongs to the class V-like SAM-binding methyltransferase superfamily. SETD3 actin-histidine methyltransferase family.</text>
</comment>
<dbReference type="Ensembl" id="ENSMMOT00000024822.1">
    <property type="protein sequence ID" value="ENSMMOP00000024411.1"/>
    <property type="gene ID" value="ENSMMOG00000018576.1"/>
</dbReference>
<evidence type="ECO:0000313" key="10">
    <source>
        <dbReference type="Ensembl" id="ENSMMOP00000024411.1"/>
    </source>
</evidence>
<proteinExistence type="inferred from homology"/>
<dbReference type="InterPro" id="IPR015353">
    <property type="entry name" value="Rubisco_LSMT_subst-bd"/>
</dbReference>
<dbReference type="AlphaFoldDB" id="A0A3Q3XKU5"/>
<dbReference type="InterPro" id="IPR001214">
    <property type="entry name" value="SET_dom"/>
</dbReference>
<dbReference type="SUPFAM" id="SSF82199">
    <property type="entry name" value="SET domain"/>
    <property type="match status" value="1"/>
</dbReference>
<dbReference type="EC" id="2.1.1.85" evidence="7"/>
<feature type="compositionally biased region" description="Basic and acidic residues" evidence="8">
    <location>
        <begin position="569"/>
        <end position="578"/>
    </location>
</feature>
<dbReference type="InterPro" id="IPR025785">
    <property type="entry name" value="SETD3"/>
</dbReference>
<dbReference type="GO" id="GO:0018064">
    <property type="term" value="F:protein-L-histidine N-tele-methyltransferase activity"/>
    <property type="evidence" value="ECO:0007669"/>
    <property type="project" value="UniProtKB-EC"/>
</dbReference>
<evidence type="ECO:0000259" key="9">
    <source>
        <dbReference type="PROSITE" id="PS50280"/>
    </source>
</evidence>
<keyword evidence="5 7" id="KW-0949">S-adenosyl-L-methionine</keyword>
<dbReference type="Gene3D" id="3.90.1410.10">
    <property type="entry name" value="set domain protein methyltransferase, domain 1"/>
    <property type="match status" value="1"/>
</dbReference>
<dbReference type="Pfam" id="PF00856">
    <property type="entry name" value="SET"/>
    <property type="match status" value="1"/>
</dbReference>
<feature type="domain" description="SET" evidence="9">
    <location>
        <begin position="94"/>
        <end position="314"/>
    </location>
</feature>
<dbReference type="InterPro" id="IPR046341">
    <property type="entry name" value="SET_dom_sf"/>
</dbReference>
<keyword evidence="6" id="KW-0009">Actin-binding</keyword>
<dbReference type="GO" id="GO:0005737">
    <property type="term" value="C:cytoplasm"/>
    <property type="evidence" value="ECO:0007669"/>
    <property type="project" value="UniProtKB-SubCell"/>
</dbReference>
<evidence type="ECO:0000313" key="11">
    <source>
        <dbReference type="Proteomes" id="UP000261620"/>
    </source>
</evidence>
<organism evidence="10 11">
    <name type="scientific">Mola mola</name>
    <name type="common">Ocean sunfish</name>
    <name type="synonym">Tetraodon mola</name>
    <dbReference type="NCBI Taxonomy" id="94237"/>
    <lineage>
        <taxon>Eukaryota</taxon>
        <taxon>Metazoa</taxon>
        <taxon>Chordata</taxon>
        <taxon>Craniata</taxon>
        <taxon>Vertebrata</taxon>
        <taxon>Euteleostomi</taxon>
        <taxon>Actinopterygii</taxon>
        <taxon>Neopterygii</taxon>
        <taxon>Teleostei</taxon>
        <taxon>Neoteleostei</taxon>
        <taxon>Acanthomorphata</taxon>
        <taxon>Eupercaria</taxon>
        <taxon>Tetraodontiformes</taxon>
        <taxon>Molidae</taxon>
        <taxon>Mola</taxon>
    </lineage>
</organism>
<dbReference type="PANTHER" id="PTHR13271:SF47">
    <property type="entry name" value="ACTIN-HISTIDINE N-METHYLTRANSFERASE"/>
    <property type="match status" value="1"/>
</dbReference>
<dbReference type="GO" id="GO:0003779">
    <property type="term" value="F:actin binding"/>
    <property type="evidence" value="ECO:0007669"/>
    <property type="project" value="UniProtKB-KW"/>
</dbReference>
<evidence type="ECO:0000256" key="4">
    <source>
        <dbReference type="ARBA" id="ARBA00022679"/>
    </source>
</evidence>
<protein>
    <recommendedName>
        <fullName evidence="7">protein-histidine N-methyltransferase</fullName>
        <ecNumber evidence="7">2.1.1.85</ecNumber>
    </recommendedName>
</protein>
<name>A0A3Q3XKU5_MOLML</name>
<dbReference type="PROSITE" id="PS50280">
    <property type="entry name" value="SET"/>
    <property type="match status" value="1"/>
</dbReference>
<dbReference type="PANTHER" id="PTHR13271">
    <property type="entry name" value="UNCHARACTERIZED PUTATIVE METHYLTRANSFERASE"/>
    <property type="match status" value="1"/>
</dbReference>
<dbReference type="FunFam" id="3.90.1420.10:FF:000001">
    <property type="entry name" value="histone-lysine N-methyltransferase setd3 isoform X1"/>
    <property type="match status" value="1"/>
</dbReference>
<dbReference type="GO" id="GO:0032259">
    <property type="term" value="P:methylation"/>
    <property type="evidence" value="ECO:0007669"/>
    <property type="project" value="UniProtKB-KW"/>
</dbReference>
<evidence type="ECO:0000256" key="8">
    <source>
        <dbReference type="SAM" id="MobiDB-lite"/>
    </source>
</evidence>
<evidence type="ECO:0000256" key="5">
    <source>
        <dbReference type="ARBA" id="ARBA00022691"/>
    </source>
</evidence>
<dbReference type="STRING" id="94237.ENSMMOP00000024411"/>
<dbReference type="CDD" id="cd19176">
    <property type="entry name" value="SET_SETD3"/>
    <property type="match status" value="1"/>
</dbReference>
<dbReference type="OMA" id="QHIDGIF"/>
<feature type="region of interest" description="Disordered" evidence="8">
    <location>
        <begin position="562"/>
        <end position="588"/>
    </location>
</feature>
<dbReference type="PROSITE" id="PS51565">
    <property type="entry name" value="SAM_MT85_SETD3"/>
    <property type="match status" value="1"/>
</dbReference>
<evidence type="ECO:0000256" key="1">
    <source>
        <dbReference type="ARBA" id="ARBA00004496"/>
    </source>
</evidence>
<evidence type="ECO:0000256" key="2">
    <source>
        <dbReference type="ARBA" id="ARBA00022490"/>
    </source>
</evidence>
<comment type="catalytic activity">
    <reaction evidence="7">
        <text>L-histidyl-[protein] + S-adenosyl-L-methionine = N(tele)-methyl-L-histidyl-[protein] + S-adenosyl-L-homocysteine + H(+)</text>
        <dbReference type="Rhea" id="RHEA:19369"/>
        <dbReference type="Rhea" id="RHEA-COMP:9745"/>
        <dbReference type="Rhea" id="RHEA-COMP:11600"/>
        <dbReference type="ChEBI" id="CHEBI:15378"/>
        <dbReference type="ChEBI" id="CHEBI:16367"/>
        <dbReference type="ChEBI" id="CHEBI:29979"/>
        <dbReference type="ChEBI" id="CHEBI:57856"/>
        <dbReference type="ChEBI" id="CHEBI:59789"/>
        <dbReference type="EC" id="2.1.1.85"/>
    </reaction>
</comment>
<reference evidence="10" key="1">
    <citation type="submission" date="2025-08" db="UniProtKB">
        <authorList>
            <consortium name="Ensembl"/>
        </authorList>
    </citation>
    <scope>IDENTIFICATION</scope>
</reference>
<accession>A0A3Q3XKU5</accession>
<dbReference type="Pfam" id="PF09273">
    <property type="entry name" value="Rubis-subs-bind"/>
    <property type="match status" value="1"/>
</dbReference>
<sequence length="612" mass="69609">MGKKSRVKIQKSGSGASAVVSPKEMMNLISELLQKCSSAAPPAVKEWEEYIQIRSLVEKIRKKQKGMSIVFEGIRDDYFPDLMSWAQENGASSEGFTVTNFGTEGYGLRATREFKAEELFLWIPRKMLMTVESAQNSVLGPLYNQDRILQAMGNVALALHLLCERANPESFWLPYIRSLPQEYDTPLFYQLEEVQLLLGTQAVHDVLNQYKNTARQYAYFYKLLQTHPAASKLPLKDSFTFDDYRWAVSSVMTRQNQIPTEDGSQVTLALIPLWDMCNHTNGLITTGYNLEDDRCECVALQDYKENEQICIFYGTRSNAEFVIHNGFFYQENTHDRVKIKLGISKSDRLYAMKAEVLARAGIPVSSIFALHCNEPPISAQLLAFLRVFCMTEEELKDYLLGDHAINKIFTLGNCEFPVSWENEIKLWTFLETRAALLLKSYTTTSEEDCAILEKPDLSLHSRAVIQLRLAEKQILEKVNASGRAKRLKFQKKNEEGAMLPHYEESDFGLLENTNAKLPIILRKLGEMEDGQEIQVEEHSCLLNGEEGVYGVDVDTKRQALEQDTQGMSRKKEVRKDVDSALDSVGSSTQKCQKEIDRLSGCRTEHNTIKNSE</sequence>
<evidence type="ECO:0000256" key="6">
    <source>
        <dbReference type="ARBA" id="ARBA00023203"/>
    </source>
</evidence>
<keyword evidence="11" id="KW-1185">Reference proteome</keyword>
<dbReference type="InterPro" id="IPR044428">
    <property type="entry name" value="SETD3_SET"/>
</dbReference>
<keyword evidence="4 7" id="KW-0808">Transferase</keyword>
<dbReference type="Proteomes" id="UP000261620">
    <property type="component" value="Unplaced"/>
</dbReference>
<dbReference type="InterPro" id="IPR036464">
    <property type="entry name" value="Rubisco_LSMT_subst-bd_sf"/>
</dbReference>
<dbReference type="FunFam" id="3.90.1410.10:FF:000001">
    <property type="entry name" value="histone-lysine N-methyltransferase setd3 isoform X1"/>
    <property type="match status" value="1"/>
</dbReference>
<keyword evidence="2" id="KW-0963">Cytoplasm</keyword>
<evidence type="ECO:0000256" key="3">
    <source>
        <dbReference type="ARBA" id="ARBA00022603"/>
    </source>
</evidence>
<dbReference type="GO" id="GO:0016279">
    <property type="term" value="F:protein-lysine N-methyltransferase activity"/>
    <property type="evidence" value="ECO:0007669"/>
    <property type="project" value="TreeGrafter"/>
</dbReference>